<gene>
    <name evidence="2" type="ORF">JI747_005985</name>
</gene>
<proteinExistence type="predicted"/>
<dbReference type="RefSeq" id="WP_225686995.1">
    <property type="nucleotide sequence ID" value="NZ_JAERSE020000002.1"/>
</dbReference>
<reference evidence="2 3" key="1">
    <citation type="submission" date="2021-09" db="EMBL/GenBank/DDBJ databases">
        <title>Genome sequencing and assembly of Chryseobacterium sp. RG1.</title>
        <authorList>
            <person name="Chhetri G."/>
        </authorList>
    </citation>
    <scope>NUCLEOTIDE SEQUENCE [LARGE SCALE GENOMIC DNA]</scope>
    <source>
        <strain evidence="2 3">RG1</strain>
    </source>
</reference>
<accession>A0ABS7ZYA4</accession>
<organism evidence="2 3">
    <name type="scientific">Chryseobacterium tagetis</name>
    <dbReference type="NCBI Taxonomy" id="2801334"/>
    <lineage>
        <taxon>Bacteria</taxon>
        <taxon>Pseudomonadati</taxon>
        <taxon>Bacteroidota</taxon>
        <taxon>Flavobacteriia</taxon>
        <taxon>Flavobacteriales</taxon>
        <taxon>Weeksellaceae</taxon>
        <taxon>Chryseobacterium group</taxon>
        <taxon>Chryseobacterium</taxon>
    </lineage>
</organism>
<name>A0ABS7ZYA4_9FLAO</name>
<keyword evidence="1" id="KW-0732">Signal</keyword>
<feature type="chain" id="PRO_5046898929" description="Lipoprotein" evidence="1">
    <location>
        <begin position="24"/>
        <end position="271"/>
    </location>
</feature>
<feature type="signal peptide" evidence="1">
    <location>
        <begin position="1"/>
        <end position="23"/>
    </location>
</feature>
<evidence type="ECO:0000313" key="2">
    <source>
        <dbReference type="EMBL" id="MCA6066719.1"/>
    </source>
</evidence>
<protein>
    <recommendedName>
        <fullName evidence="4">Lipoprotein</fullName>
    </recommendedName>
</protein>
<evidence type="ECO:0000313" key="3">
    <source>
        <dbReference type="Proteomes" id="UP000618240"/>
    </source>
</evidence>
<dbReference type="Proteomes" id="UP000618240">
    <property type="component" value="Unassembled WGS sequence"/>
</dbReference>
<evidence type="ECO:0008006" key="4">
    <source>
        <dbReference type="Google" id="ProtNLM"/>
    </source>
</evidence>
<sequence>MRTIKNLCGAILFLLLISCSNQKGFNAYSPKYDPVPTLMAGKMGVSFKQNTYNELVKLNLIKNDEFILDKREWQEICDVLQKNNKISLIRLYFVQFNQNKFGAKYSDLQSYDGKLYILLSYFDGNDKLIGDKYYGVMSVNSGTVEVSPEDFQIMYEDYKNNIKPVINQFCSTKDNTEYLKIDAIDFARQQGGIEAHDRYMPVKFKQLNFKLAEVVDPEKIALTKNKSYYIQKYGNNIGQLTTLTDAEDSSGKPIQGLNDYDMNSLCPQQCP</sequence>
<comment type="caution">
    <text evidence="2">The sequence shown here is derived from an EMBL/GenBank/DDBJ whole genome shotgun (WGS) entry which is preliminary data.</text>
</comment>
<dbReference type="EMBL" id="JAERSE020000002">
    <property type="protein sequence ID" value="MCA6066719.1"/>
    <property type="molecule type" value="Genomic_DNA"/>
</dbReference>
<keyword evidence="3" id="KW-1185">Reference proteome</keyword>
<dbReference type="PROSITE" id="PS51257">
    <property type="entry name" value="PROKAR_LIPOPROTEIN"/>
    <property type="match status" value="1"/>
</dbReference>
<evidence type="ECO:0000256" key="1">
    <source>
        <dbReference type="SAM" id="SignalP"/>
    </source>
</evidence>